<comment type="caution">
    <text evidence="1">The sequence shown here is derived from an EMBL/GenBank/DDBJ whole genome shotgun (WGS) entry which is preliminary data.</text>
</comment>
<evidence type="ECO:0000313" key="1">
    <source>
        <dbReference type="EMBL" id="RZS86836.1"/>
    </source>
</evidence>
<accession>A0A4Q7NPF0</accession>
<keyword evidence="2" id="KW-1185">Reference proteome</keyword>
<name>A0A4Q7NPF0_9ACTN</name>
<sequence>MIRATTGQQVTALLQLAVAAAAAELVADLDTDAPDPGPRVVPRDLRLWLARLRLLEGVPFGHLVADAALLPPESIRFFYVDRGWTDALVEGALSVGTVTTADRAALTALYPTVRDEVDEAERLVRLPGVAAGAAVPTGAAGTVAGFLLRSQLVSGWPALHVRGYARDNLAEPGKTPDRAVGDGDDARLGKLGLLRLERLAPAVLLVLFDGVPEVVHLEEPRAGVQFGVLESTPDDTRAGAHVLLRDPRTSADVVPETPVTVPFRAGAPGVMHLRELARRMSAAAGALPPASRPPLGPRLDSAEFALQMLRFPWRAVFGDRTLAGGPPLPDDAVFVPRLHFADLALRFGEDQ</sequence>
<dbReference type="OrthoDB" id="4846903at2"/>
<dbReference type="EMBL" id="SGXD01000003">
    <property type="protein sequence ID" value="RZS86836.1"/>
    <property type="molecule type" value="Genomic_DNA"/>
</dbReference>
<proteinExistence type="predicted"/>
<dbReference type="AlphaFoldDB" id="A0A4Q7NPF0"/>
<organism evidence="1 2">
    <name type="scientific">Motilibacter rhizosphaerae</name>
    <dbReference type="NCBI Taxonomy" id="598652"/>
    <lineage>
        <taxon>Bacteria</taxon>
        <taxon>Bacillati</taxon>
        <taxon>Actinomycetota</taxon>
        <taxon>Actinomycetes</taxon>
        <taxon>Motilibacterales</taxon>
        <taxon>Motilibacteraceae</taxon>
        <taxon>Motilibacter</taxon>
    </lineage>
</organism>
<reference evidence="1 2" key="1">
    <citation type="submission" date="2019-02" db="EMBL/GenBank/DDBJ databases">
        <title>Genomic Encyclopedia of Type Strains, Phase IV (KMG-IV): sequencing the most valuable type-strain genomes for metagenomic binning, comparative biology and taxonomic classification.</title>
        <authorList>
            <person name="Goeker M."/>
        </authorList>
    </citation>
    <scope>NUCLEOTIDE SEQUENCE [LARGE SCALE GENOMIC DNA]</scope>
    <source>
        <strain evidence="1 2">DSM 45622</strain>
    </source>
</reference>
<evidence type="ECO:0000313" key="2">
    <source>
        <dbReference type="Proteomes" id="UP000293638"/>
    </source>
</evidence>
<gene>
    <name evidence="1" type="ORF">EV189_2252</name>
</gene>
<protein>
    <submittedName>
        <fullName evidence="1">Uncharacterized protein</fullName>
    </submittedName>
</protein>
<dbReference type="RefSeq" id="WP_130493053.1">
    <property type="nucleotide sequence ID" value="NZ_SGXD01000003.1"/>
</dbReference>
<dbReference type="Proteomes" id="UP000293638">
    <property type="component" value="Unassembled WGS sequence"/>
</dbReference>